<accession>A0A329QB03</accession>
<protein>
    <submittedName>
        <fullName evidence="1">Uncharacterized protein</fullName>
    </submittedName>
</protein>
<evidence type="ECO:0000313" key="2">
    <source>
        <dbReference type="Proteomes" id="UP000250642"/>
    </source>
</evidence>
<gene>
    <name evidence="1" type="ORF">DC345_30945</name>
</gene>
<reference evidence="1 2" key="1">
    <citation type="submission" date="2018-04" db="EMBL/GenBank/DDBJ databases">
        <title>Paenibacillus taichungensis Genome sequencing and assembly.</title>
        <authorList>
            <person name="Xu J."/>
            <person name="Rensing C."/>
            <person name="Mazhar H.S."/>
        </authorList>
    </citation>
    <scope>NUCLEOTIDE SEQUENCE [LARGE SCALE GENOMIC DNA]</scope>
    <source>
        <strain evidence="1 2">NC1</strain>
    </source>
</reference>
<organism evidence="1 2">
    <name type="scientific">Paenibacillus taichungensis</name>
    <dbReference type="NCBI Taxonomy" id="484184"/>
    <lineage>
        <taxon>Bacteria</taxon>
        <taxon>Bacillati</taxon>
        <taxon>Bacillota</taxon>
        <taxon>Bacilli</taxon>
        <taxon>Bacillales</taxon>
        <taxon>Paenibacillaceae</taxon>
        <taxon>Paenibacillus</taxon>
    </lineage>
</organism>
<name>A0A329QB03_9BACL</name>
<proteinExistence type="predicted"/>
<dbReference type="Proteomes" id="UP000250642">
    <property type="component" value="Unassembled WGS sequence"/>
</dbReference>
<sequence length="78" mass="9393">MYSYDEFTEDLNRGHEIEFDLNDTHFLISYNESGWYCIKENEESQIKYESVEQLLNEFKINDKTLKSLWGNIIVSDIF</sequence>
<dbReference type="RefSeq" id="WP_113056414.1">
    <property type="nucleotide sequence ID" value="NZ_CP175536.1"/>
</dbReference>
<dbReference type="EMBL" id="QEVW01000038">
    <property type="protein sequence ID" value="RAW09580.1"/>
    <property type="molecule type" value="Genomic_DNA"/>
</dbReference>
<dbReference type="AlphaFoldDB" id="A0A329QB03"/>
<comment type="caution">
    <text evidence="1">The sequence shown here is derived from an EMBL/GenBank/DDBJ whole genome shotgun (WGS) entry which is preliminary data.</text>
</comment>
<evidence type="ECO:0000313" key="1">
    <source>
        <dbReference type="EMBL" id="RAW09580.1"/>
    </source>
</evidence>